<dbReference type="AlphaFoldDB" id="A0A1D6JU43"/>
<organism evidence="1">
    <name type="scientific">Zea mays</name>
    <name type="common">Maize</name>
    <dbReference type="NCBI Taxonomy" id="4577"/>
    <lineage>
        <taxon>Eukaryota</taxon>
        <taxon>Viridiplantae</taxon>
        <taxon>Streptophyta</taxon>
        <taxon>Embryophyta</taxon>
        <taxon>Tracheophyta</taxon>
        <taxon>Spermatophyta</taxon>
        <taxon>Magnoliopsida</taxon>
        <taxon>Liliopsida</taxon>
        <taxon>Poales</taxon>
        <taxon>Poaceae</taxon>
        <taxon>PACMAD clade</taxon>
        <taxon>Panicoideae</taxon>
        <taxon>Andropogonodae</taxon>
        <taxon>Andropogoneae</taxon>
        <taxon>Tripsacinae</taxon>
        <taxon>Zea</taxon>
    </lineage>
</organism>
<dbReference type="EMBL" id="CM007647">
    <property type="protein sequence ID" value="ONL95333.1"/>
    <property type="molecule type" value="Genomic_DNA"/>
</dbReference>
<proteinExistence type="predicted"/>
<name>A0A1D6JU43_MAIZE</name>
<gene>
    <name evidence="1" type="ORF">ZEAMMB73_Zm00001d028269</name>
</gene>
<evidence type="ECO:0000313" key="1">
    <source>
        <dbReference type="EMBL" id="ONL95333.1"/>
    </source>
</evidence>
<protein>
    <submittedName>
        <fullName evidence="1">Uncharacterized protein</fullName>
    </submittedName>
</protein>
<reference evidence="1" key="1">
    <citation type="submission" date="2015-12" db="EMBL/GenBank/DDBJ databases">
        <title>Update maize B73 reference genome by single molecule sequencing technologies.</title>
        <authorList>
            <consortium name="Maize Genome Sequencing Project"/>
            <person name="Ware D."/>
        </authorList>
    </citation>
    <scope>NUCLEOTIDE SEQUENCE [LARGE SCALE GENOMIC DNA]</scope>
    <source>
        <tissue evidence="1">Seedling</tissue>
    </source>
</reference>
<accession>A0A1D6JU43</accession>
<sequence length="149" mass="17225">MQSPHLETSNLRTRRPPVSHMETQIPTSISIHRQVPFHRRCQLLLKHTTTARDVDKSPIKLRRSLSVQHARCLFITLVVCAVGFNAFAGEFSSLPDSVFQHASMFNMFMGMAMLSMLRQWYLCCVNFCVAAVLREFLRCGYQFFKLFHA</sequence>